<keyword evidence="7 11" id="KW-0812">Transmembrane</keyword>
<keyword evidence="14" id="KW-1185">Reference proteome</keyword>
<dbReference type="GO" id="GO:0000155">
    <property type="term" value="F:phosphorelay sensor kinase activity"/>
    <property type="evidence" value="ECO:0007669"/>
    <property type="project" value="TreeGrafter"/>
</dbReference>
<accession>A0A947GHX9</accession>
<evidence type="ECO:0000256" key="7">
    <source>
        <dbReference type="ARBA" id="ARBA00022692"/>
    </source>
</evidence>
<reference evidence="13" key="1">
    <citation type="submission" date="2020-11" db="EMBL/GenBank/DDBJ databases">
        <authorList>
            <person name="Konstantinou D."/>
            <person name="Gkelis S."/>
            <person name="Popin R."/>
            <person name="Fewer D."/>
            <person name="Sivonen K."/>
        </authorList>
    </citation>
    <scope>NUCLEOTIDE SEQUENCE</scope>
    <source>
        <strain evidence="13">TAU-MAC 1115</strain>
    </source>
</reference>
<evidence type="ECO:0000256" key="6">
    <source>
        <dbReference type="ARBA" id="ARBA00022679"/>
    </source>
</evidence>
<evidence type="ECO:0000256" key="10">
    <source>
        <dbReference type="ARBA" id="ARBA00023136"/>
    </source>
</evidence>
<dbReference type="GO" id="GO:0005886">
    <property type="term" value="C:plasma membrane"/>
    <property type="evidence" value="ECO:0007669"/>
    <property type="project" value="UniProtKB-SubCell"/>
</dbReference>
<keyword evidence="8" id="KW-0418">Kinase</keyword>
<dbReference type="PANTHER" id="PTHR45528:SF10">
    <property type="entry name" value="METHYL-ACCEPTING CHEMOTAXIS PROTEIN"/>
    <property type="match status" value="1"/>
</dbReference>
<evidence type="ECO:0000256" key="8">
    <source>
        <dbReference type="ARBA" id="ARBA00022777"/>
    </source>
</evidence>
<proteinExistence type="predicted"/>
<feature type="domain" description="HAMP" evidence="12">
    <location>
        <begin position="377"/>
        <end position="432"/>
    </location>
</feature>
<dbReference type="InterPro" id="IPR050398">
    <property type="entry name" value="HssS/ArlS-like"/>
</dbReference>
<dbReference type="Gene3D" id="3.30.450.20">
    <property type="entry name" value="PAS domain"/>
    <property type="match status" value="1"/>
</dbReference>
<evidence type="ECO:0000256" key="2">
    <source>
        <dbReference type="ARBA" id="ARBA00004651"/>
    </source>
</evidence>
<keyword evidence="6" id="KW-0808">Transferase</keyword>
<dbReference type="InterPro" id="IPR033479">
    <property type="entry name" value="dCache_1"/>
</dbReference>
<gene>
    <name evidence="13" type="ORF">IXB50_05530</name>
</gene>
<keyword evidence="9 11" id="KW-1133">Transmembrane helix</keyword>
<sequence>MSSNSKSFLSTSVTTGVNATKRLVSIRWSLPLCVITPLVSGILLTSWLAYRSSQKAVDELVGKISKEVAANIEKQVDSYLTTPSLISAVIEAEVANGNLKVQDTRELAKSLWGLTQSENLTNNLYYGNEAGEFVYSEHHDDVSRIDFVDQDTDFRRIAYQADDVTDLSEQLKVSDYDPRVRPWYKEAAFSKVPIWSQVYIANSRDALTLTRATPIFNQAGQLQGIFGTDVYLFELSNFLKDLSVSPNGKAFIIESSGDLIAISANEKPFMEVDGEKLRLPASNSQNQLVRETVTHLLQNLDDLSQMKDQYSFNFALEGEKQLVHIYHLKDLGIDWIVGVAIPQSDYMEKIRATTRHTLIIGVGITIVASLMALAAALHIIRPINKLNQSADEIKRNRFNPRTLAHVMARPDEFSKLAKLFNDMAIVVMSRQQSLSEQVKLLKTEIDQNGNAGDNRQKLEMLLRHAKQVRKAYKDK</sequence>
<dbReference type="CDD" id="cd06225">
    <property type="entry name" value="HAMP"/>
    <property type="match status" value="1"/>
</dbReference>
<comment type="subcellular location">
    <subcellularLocation>
        <location evidence="2">Cell membrane</location>
        <topology evidence="2">Multi-pass membrane protein</topology>
    </subcellularLocation>
</comment>
<dbReference type="SMART" id="SM00304">
    <property type="entry name" value="HAMP"/>
    <property type="match status" value="1"/>
</dbReference>
<dbReference type="CDD" id="cd12913">
    <property type="entry name" value="PDC1_MCP_like"/>
    <property type="match status" value="1"/>
</dbReference>
<keyword evidence="5" id="KW-0597">Phosphoprotein</keyword>
<dbReference type="EC" id="2.7.13.3" evidence="3"/>
<organism evidence="13 14">
    <name type="scientific">Leptothoe spongobia TAU-MAC 1115</name>
    <dbReference type="NCBI Taxonomy" id="1967444"/>
    <lineage>
        <taxon>Bacteria</taxon>
        <taxon>Bacillati</taxon>
        <taxon>Cyanobacteriota</taxon>
        <taxon>Cyanophyceae</taxon>
        <taxon>Nodosilineales</taxon>
        <taxon>Cymatolegaceae</taxon>
        <taxon>Leptothoe</taxon>
        <taxon>Leptothoe spongobia</taxon>
    </lineage>
</organism>
<evidence type="ECO:0000259" key="12">
    <source>
        <dbReference type="PROSITE" id="PS50885"/>
    </source>
</evidence>
<dbReference type="Pfam" id="PF02743">
    <property type="entry name" value="dCache_1"/>
    <property type="match status" value="1"/>
</dbReference>
<evidence type="ECO:0000313" key="13">
    <source>
        <dbReference type="EMBL" id="MBT9314878.1"/>
    </source>
</evidence>
<dbReference type="PANTHER" id="PTHR45528">
    <property type="entry name" value="SENSOR HISTIDINE KINASE CPXA"/>
    <property type="match status" value="1"/>
</dbReference>
<evidence type="ECO:0000256" key="9">
    <source>
        <dbReference type="ARBA" id="ARBA00022989"/>
    </source>
</evidence>
<evidence type="ECO:0000256" key="11">
    <source>
        <dbReference type="SAM" id="Phobius"/>
    </source>
</evidence>
<feature type="transmembrane region" description="Helical" evidence="11">
    <location>
        <begin position="357"/>
        <end position="380"/>
    </location>
</feature>
<dbReference type="RefSeq" id="WP_215607949.1">
    <property type="nucleotide sequence ID" value="NZ_JADOES010000007.1"/>
</dbReference>
<feature type="transmembrane region" description="Helical" evidence="11">
    <location>
        <begin position="29"/>
        <end position="50"/>
    </location>
</feature>
<evidence type="ECO:0000256" key="5">
    <source>
        <dbReference type="ARBA" id="ARBA00022553"/>
    </source>
</evidence>
<evidence type="ECO:0000313" key="14">
    <source>
        <dbReference type="Proteomes" id="UP000717364"/>
    </source>
</evidence>
<protein>
    <recommendedName>
        <fullName evidence="3">histidine kinase</fullName>
        <ecNumber evidence="3">2.7.13.3</ecNumber>
    </recommendedName>
</protein>
<dbReference type="InterPro" id="IPR003660">
    <property type="entry name" value="HAMP_dom"/>
</dbReference>
<dbReference type="SUPFAM" id="SSF103190">
    <property type="entry name" value="Sensory domain-like"/>
    <property type="match status" value="1"/>
</dbReference>
<comment type="catalytic activity">
    <reaction evidence="1">
        <text>ATP + protein L-histidine = ADP + protein N-phospho-L-histidine.</text>
        <dbReference type="EC" id="2.7.13.3"/>
    </reaction>
</comment>
<evidence type="ECO:0000256" key="4">
    <source>
        <dbReference type="ARBA" id="ARBA00022475"/>
    </source>
</evidence>
<dbReference type="EMBL" id="JADOES010000007">
    <property type="protein sequence ID" value="MBT9314878.1"/>
    <property type="molecule type" value="Genomic_DNA"/>
</dbReference>
<dbReference type="Pfam" id="PF00672">
    <property type="entry name" value="HAMP"/>
    <property type="match status" value="1"/>
</dbReference>
<evidence type="ECO:0000256" key="3">
    <source>
        <dbReference type="ARBA" id="ARBA00012438"/>
    </source>
</evidence>
<dbReference type="PROSITE" id="PS50885">
    <property type="entry name" value="HAMP"/>
    <property type="match status" value="1"/>
</dbReference>
<dbReference type="AlphaFoldDB" id="A0A947GHX9"/>
<comment type="caution">
    <text evidence="13">The sequence shown here is derived from an EMBL/GenBank/DDBJ whole genome shotgun (WGS) entry which is preliminary data.</text>
</comment>
<keyword evidence="4" id="KW-1003">Cell membrane</keyword>
<evidence type="ECO:0000256" key="1">
    <source>
        <dbReference type="ARBA" id="ARBA00000085"/>
    </source>
</evidence>
<dbReference type="Gene3D" id="6.10.340.10">
    <property type="match status" value="1"/>
</dbReference>
<name>A0A947GHX9_9CYAN</name>
<dbReference type="Proteomes" id="UP000717364">
    <property type="component" value="Unassembled WGS sequence"/>
</dbReference>
<reference evidence="13" key="2">
    <citation type="journal article" date="2021" name="Mar. Drugs">
        <title>Genome Reduction and Secondary Metabolism of the Marine Sponge-Associated Cyanobacterium Leptothoe.</title>
        <authorList>
            <person name="Konstantinou D."/>
            <person name="Popin R.V."/>
            <person name="Fewer D.P."/>
            <person name="Sivonen K."/>
            <person name="Gkelis S."/>
        </authorList>
    </citation>
    <scope>NUCLEOTIDE SEQUENCE</scope>
    <source>
        <strain evidence="13">TAU-MAC 1115</strain>
    </source>
</reference>
<dbReference type="InterPro" id="IPR029151">
    <property type="entry name" value="Sensor-like_sf"/>
</dbReference>
<keyword evidence="10 11" id="KW-0472">Membrane</keyword>